<sequence length="63" mass="6643">MVDLLALPLILVGPLALLLILIGPLALPLFVFAVTGVVDLEFVGNDDILALWCDVAIGNQISM</sequence>
<evidence type="ECO:0008006" key="3">
    <source>
        <dbReference type="Google" id="ProtNLM"/>
    </source>
</evidence>
<proteinExistence type="predicted"/>
<dbReference type="Proteomes" id="UP001501442">
    <property type="component" value="Unassembled WGS sequence"/>
</dbReference>
<dbReference type="EMBL" id="BAABHK010000016">
    <property type="protein sequence ID" value="GAA4636004.1"/>
    <property type="molecule type" value="Genomic_DNA"/>
</dbReference>
<name>A0ABP8UP21_9ACTN</name>
<comment type="caution">
    <text evidence="1">The sequence shown here is derived from an EMBL/GenBank/DDBJ whole genome shotgun (WGS) entry which is preliminary data.</text>
</comment>
<gene>
    <name evidence="1" type="ORF">GCM10023196_083950</name>
</gene>
<evidence type="ECO:0000313" key="2">
    <source>
        <dbReference type="Proteomes" id="UP001501442"/>
    </source>
</evidence>
<accession>A0ABP8UP21</accession>
<keyword evidence="2" id="KW-1185">Reference proteome</keyword>
<protein>
    <recommendedName>
        <fullName evidence="3">TRAP C4-dicarboxylate transport system permease DctM subunit domain-containing protein</fullName>
    </recommendedName>
</protein>
<reference evidence="2" key="1">
    <citation type="journal article" date="2019" name="Int. J. Syst. Evol. Microbiol.">
        <title>The Global Catalogue of Microorganisms (GCM) 10K type strain sequencing project: providing services to taxonomists for standard genome sequencing and annotation.</title>
        <authorList>
            <consortium name="The Broad Institute Genomics Platform"/>
            <consortium name="The Broad Institute Genome Sequencing Center for Infectious Disease"/>
            <person name="Wu L."/>
            <person name="Ma J."/>
        </authorList>
    </citation>
    <scope>NUCLEOTIDE SEQUENCE [LARGE SCALE GENOMIC DNA]</scope>
    <source>
        <strain evidence="2">JCM 17939</strain>
    </source>
</reference>
<organism evidence="1 2">
    <name type="scientific">Actinoallomurus vinaceus</name>
    <dbReference type="NCBI Taxonomy" id="1080074"/>
    <lineage>
        <taxon>Bacteria</taxon>
        <taxon>Bacillati</taxon>
        <taxon>Actinomycetota</taxon>
        <taxon>Actinomycetes</taxon>
        <taxon>Streptosporangiales</taxon>
        <taxon>Thermomonosporaceae</taxon>
        <taxon>Actinoallomurus</taxon>
    </lineage>
</organism>
<evidence type="ECO:0000313" key="1">
    <source>
        <dbReference type="EMBL" id="GAA4636004.1"/>
    </source>
</evidence>